<dbReference type="CDD" id="cd03127">
    <property type="entry name" value="tetraspanin_LEL"/>
    <property type="match status" value="1"/>
</dbReference>
<feature type="transmembrane region" description="Helical" evidence="7">
    <location>
        <begin position="176"/>
        <end position="200"/>
    </location>
</feature>
<dbReference type="PANTHER" id="PTHR19282">
    <property type="entry name" value="TETRASPANIN"/>
    <property type="match status" value="1"/>
</dbReference>
<reference evidence="8" key="1">
    <citation type="submission" date="2018-04" db="EMBL/GenBank/DDBJ databases">
        <authorList>
            <person name="Go L.Y."/>
            <person name="Mitchell J.A."/>
        </authorList>
    </citation>
    <scope>NUCLEOTIDE SEQUENCE</scope>
    <source>
        <tissue evidence="8">Whole organism</tissue>
    </source>
</reference>
<keyword evidence="6" id="KW-1015">Disulfide bond</keyword>
<accession>A0A336KH19</accession>
<feature type="disulfide bond" evidence="6">
    <location>
        <begin position="121"/>
        <end position="162"/>
    </location>
</feature>
<dbReference type="InterPro" id="IPR000301">
    <property type="entry name" value="Tetraspanin_animals"/>
</dbReference>
<evidence type="ECO:0000256" key="1">
    <source>
        <dbReference type="ARBA" id="ARBA00004141"/>
    </source>
</evidence>
<dbReference type="PRINTS" id="PR00259">
    <property type="entry name" value="TMFOUR"/>
</dbReference>
<name>A0A336KH19_CULSO</name>
<dbReference type="SUPFAM" id="SSF48652">
    <property type="entry name" value="Tetraspanin"/>
    <property type="match status" value="1"/>
</dbReference>
<evidence type="ECO:0000256" key="7">
    <source>
        <dbReference type="RuleBase" id="RU361218"/>
    </source>
</evidence>
<evidence type="ECO:0000313" key="9">
    <source>
        <dbReference type="EMBL" id="SSX22939.1"/>
    </source>
</evidence>
<dbReference type="InterPro" id="IPR018499">
    <property type="entry name" value="Tetraspanin/Peripherin"/>
</dbReference>
<evidence type="ECO:0000256" key="3">
    <source>
        <dbReference type="ARBA" id="ARBA00022692"/>
    </source>
</evidence>
<dbReference type="PANTHER" id="PTHR19282:SF252">
    <property type="entry name" value="TETRASPANIN"/>
    <property type="match status" value="1"/>
</dbReference>
<dbReference type="EMBL" id="UFQT01000295">
    <property type="protein sequence ID" value="SSX22939.1"/>
    <property type="molecule type" value="Genomic_DNA"/>
</dbReference>
<comment type="similarity">
    <text evidence="2 7">Belongs to the tetraspanin (TM4SF) family.</text>
</comment>
<dbReference type="Gene3D" id="1.10.1450.10">
    <property type="entry name" value="Tetraspanin"/>
    <property type="match status" value="1"/>
</dbReference>
<dbReference type="PIRSF" id="PIRSF002419">
    <property type="entry name" value="Tetraspanin"/>
    <property type="match status" value="1"/>
</dbReference>
<dbReference type="InterPro" id="IPR008952">
    <property type="entry name" value="Tetraspanin_EC2_sf"/>
</dbReference>
<evidence type="ECO:0000256" key="2">
    <source>
        <dbReference type="ARBA" id="ARBA00006840"/>
    </source>
</evidence>
<dbReference type="OMA" id="VCYRDTF"/>
<evidence type="ECO:0000256" key="5">
    <source>
        <dbReference type="ARBA" id="ARBA00023136"/>
    </source>
</evidence>
<feature type="transmembrane region" description="Helical" evidence="7">
    <location>
        <begin position="59"/>
        <end position="83"/>
    </location>
</feature>
<dbReference type="Pfam" id="PF00335">
    <property type="entry name" value="Tetraspanin"/>
    <property type="match status" value="1"/>
</dbReference>
<gene>
    <name evidence="8" type="primary">CSON007858</name>
</gene>
<feature type="transmembrane region" description="Helical" evidence="7">
    <location>
        <begin position="20"/>
        <end position="39"/>
    </location>
</feature>
<evidence type="ECO:0000256" key="4">
    <source>
        <dbReference type="ARBA" id="ARBA00022989"/>
    </source>
</evidence>
<reference evidence="9" key="2">
    <citation type="submission" date="2018-07" db="EMBL/GenBank/DDBJ databases">
        <authorList>
            <person name="Quirk P.G."/>
            <person name="Krulwich T.A."/>
        </authorList>
    </citation>
    <scope>NUCLEOTIDE SEQUENCE</scope>
</reference>
<proteinExistence type="inferred from homology"/>
<dbReference type="EMBL" id="UFQS01000295">
    <property type="protein sequence ID" value="SSX02565.1"/>
    <property type="molecule type" value="Genomic_DNA"/>
</dbReference>
<keyword evidence="4 7" id="KW-1133">Transmembrane helix</keyword>
<comment type="caution">
    <text evidence="7">Lacks conserved residue(s) required for the propagation of feature annotation.</text>
</comment>
<sequence length="211" mass="23487">MGNLFQTVYAKACIKSLLMLFNLAFWGSGLAILCAGIWMQVELRKYLELSDDFSNSIIYILYGGFLAIILILELVTAVSLYAYKDRLASDFDQSLNKTLQEYGNNKVRSLDFDIMQETFECCGVKSPNDWGEKAKPDPIPSSCCIKLRCDVQDETQVFQDGCYSKVISFLTTNMNIIGATALGIIIFPIFGTILACSLAANINKAKYEPMA</sequence>
<keyword evidence="3 7" id="KW-0812">Transmembrane</keyword>
<dbReference type="VEuPathDB" id="VectorBase:CSON007858"/>
<evidence type="ECO:0000256" key="6">
    <source>
        <dbReference type="PIRSR" id="PIRSR002419-1"/>
    </source>
</evidence>
<comment type="subcellular location">
    <subcellularLocation>
        <location evidence="1 7">Membrane</location>
        <topology evidence="1 7">Multi-pass membrane protein</topology>
    </subcellularLocation>
</comment>
<protein>
    <recommendedName>
        <fullName evidence="7">Tetraspanin</fullName>
    </recommendedName>
</protein>
<feature type="disulfide bond" evidence="6">
    <location>
        <begin position="122"/>
        <end position="144"/>
    </location>
</feature>
<evidence type="ECO:0000313" key="8">
    <source>
        <dbReference type="EMBL" id="SSX02565.1"/>
    </source>
</evidence>
<dbReference type="AlphaFoldDB" id="A0A336KH19"/>
<dbReference type="GO" id="GO:0005886">
    <property type="term" value="C:plasma membrane"/>
    <property type="evidence" value="ECO:0007669"/>
    <property type="project" value="TreeGrafter"/>
</dbReference>
<organism evidence="8">
    <name type="scientific">Culicoides sonorensis</name>
    <name type="common">Biting midge</name>
    <dbReference type="NCBI Taxonomy" id="179676"/>
    <lineage>
        <taxon>Eukaryota</taxon>
        <taxon>Metazoa</taxon>
        <taxon>Ecdysozoa</taxon>
        <taxon>Arthropoda</taxon>
        <taxon>Hexapoda</taxon>
        <taxon>Insecta</taxon>
        <taxon>Pterygota</taxon>
        <taxon>Neoptera</taxon>
        <taxon>Endopterygota</taxon>
        <taxon>Diptera</taxon>
        <taxon>Nematocera</taxon>
        <taxon>Chironomoidea</taxon>
        <taxon>Ceratopogonidae</taxon>
        <taxon>Ceratopogoninae</taxon>
        <taxon>Culicoides</taxon>
        <taxon>Monoculicoides</taxon>
    </lineage>
</organism>
<keyword evidence="5 7" id="KW-0472">Membrane</keyword>